<comment type="function">
    <text evidence="5">Acetylates the N-terminal alanine of ribosomal protein bS18.</text>
</comment>
<keyword evidence="4 5" id="KW-0012">Acyltransferase</keyword>
<dbReference type="InterPro" id="IPR006464">
    <property type="entry name" value="AcTrfase_RimI/Ard1"/>
</dbReference>
<evidence type="ECO:0000256" key="1">
    <source>
        <dbReference type="ARBA" id="ARBA00005395"/>
    </source>
</evidence>
<feature type="active site" description="Proton donor" evidence="5">
    <location>
        <position position="111"/>
    </location>
</feature>
<dbReference type="Proteomes" id="UP000321274">
    <property type="component" value="Unassembled WGS sequence"/>
</dbReference>
<organism evidence="7 8">
    <name type="scientific">Acinetobacter johnsonii</name>
    <dbReference type="NCBI Taxonomy" id="40214"/>
    <lineage>
        <taxon>Bacteria</taxon>
        <taxon>Pseudomonadati</taxon>
        <taxon>Pseudomonadota</taxon>
        <taxon>Gammaproteobacteria</taxon>
        <taxon>Moraxellales</taxon>
        <taxon>Moraxellaceae</taxon>
        <taxon>Acinetobacter</taxon>
    </lineage>
</organism>
<evidence type="ECO:0000313" key="8">
    <source>
        <dbReference type="Proteomes" id="UP000321274"/>
    </source>
</evidence>
<dbReference type="InterPro" id="IPR016181">
    <property type="entry name" value="Acyl_CoA_acyltransferase"/>
</dbReference>
<evidence type="ECO:0000256" key="2">
    <source>
        <dbReference type="ARBA" id="ARBA00022490"/>
    </source>
</evidence>
<feature type="domain" description="N-acetyltransferase" evidence="6">
    <location>
        <begin position="1"/>
        <end position="140"/>
    </location>
</feature>
<comment type="caution">
    <text evidence="5">Lacks conserved residue(s) required for the propagation of feature annotation.</text>
</comment>
<comment type="catalytic activity">
    <reaction evidence="5">
        <text>N-terminal L-alanyl-[ribosomal protein bS18] + acetyl-CoA = N-terminal N(alpha)-acetyl-L-alanyl-[ribosomal protein bS18] + CoA + H(+)</text>
        <dbReference type="Rhea" id="RHEA:43756"/>
        <dbReference type="Rhea" id="RHEA-COMP:10676"/>
        <dbReference type="Rhea" id="RHEA-COMP:10677"/>
        <dbReference type="ChEBI" id="CHEBI:15378"/>
        <dbReference type="ChEBI" id="CHEBI:57287"/>
        <dbReference type="ChEBI" id="CHEBI:57288"/>
        <dbReference type="ChEBI" id="CHEBI:64718"/>
        <dbReference type="ChEBI" id="CHEBI:83683"/>
        <dbReference type="EC" id="2.3.1.266"/>
    </reaction>
</comment>
<dbReference type="PANTHER" id="PTHR43420:SF44">
    <property type="entry name" value="ACETYLTRANSFERASE YPEA"/>
    <property type="match status" value="1"/>
</dbReference>
<dbReference type="PANTHER" id="PTHR43420">
    <property type="entry name" value="ACETYLTRANSFERASE"/>
    <property type="match status" value="1"/>
</dbReference>
<dbReference type="NCBIfam" id="TIGR01575">
    <property type="entry name" value="rimI"/>
    <property type="match status" value="1"/>
</dbReference>
<dbReference type="HAMAP" id="MF_02210">
    <property type="entry name" value="RimI"/>
    <property type="match status" value="1"/>
</dbReference>
<accession>A0AAV3WFX6</accession>
<dbReference type="InterPro" id="IPR000182">
    <property type="entry name" value="GNAT_dom"/>
</dbReference>
<reference evidence="7 8" key="1">
    <citation type="submission" date="2019-07" db="EMBL/GenBank/DDBJ databases">
        <title>Whole genome shotgun sequence of Acinetobacter johnsonii NBRC 102197.</title>
        <authorList>
            <person name="Hosoyama A."/>
            <person name="Uohara A."/>
            <person name="Ohji S."/>
            <person name="Ichikawa N."/>
        </authorList>
    </citation>
    <scope>NUCLEOTIDE SEQUENCE [LARGE SCALE GENOMIC DNA]</scope>
    <source>
        <strain evidence="7 8">NBRC 102197</strain>
    </source>
</reference>
<name>A0AAV3WFX6_ACIJO</name>
<dbReference type="CDD" id="cd04301">
    <property type="entry name" value="NAT_SF"/>
    <property type="match status" value="1"/>
</dbReference>
<evidence type="ECO:0000256" key="5">
    <source>
        <dbReference type="HAMAP-Rule" id="MF_02210"/>
    </source>
</evidence>
<comment type="caution">
    <text evidence="7">The sequence shown here is derived from an EMBL/GenBank/DDBJ whole genome shotgun (WGS) entry which is preliminary data.</text>
</comment>
<dbReference type="InterPro" id="IPR050680">
    <property type="entry name" value="YpeA/RimI_acetyltransf"/>
</dbReference>
<comment type="subcellular location">
    <subcellularLocation>
        <location evidence="5">Cytoplasm</location>
    </subcellularLocation>
</comment>
<keyword evidence="3 5" id="KW-0808">Transferase</keyword>
<feature type="binding site" evidence="5">
    <location>
        <begin position="66"/>
        <end position="68"/>
    </location>
    <ligand>
        <name>acetyl-CoA</name>
        <dbReference type="ChEBI" id="CHEBI:57288"/>
    </ligand>
</feature>
<dbReference type="PROSITE" id="PS51186">
    <property type="entry name" value="GNAT"/>
    <property type="match status" value="1"/>
</dbReference>
<keyword evidence="2 5" id="KW-0963">Cytoplasm</keyword>
<feature type="binding site" evidence="5">
    <location>
        <position position="104"/>
    </location>
    <ligand>
        <name>acetyl-CoA</name>
        <dbReference type="ChEBI" id="CHEBI:57288"/>
    </ligand>
</feature>
<dbReference type="AlphaFoldDB" id="A0AAV3WFX6"/>
<sequence>MIRLMQAADLSQVAQIENLVQTHPWSLQQFQESMQSYHSTVIEQAGQVVGFCILQPVLDEANLLLMAIHPSQQGKGLGYKLLDASLAQLKNNPLQVFLEVRESNQAAIALYEKSGFHQIDLRKNYYPKPDGGREHAIFLSAAPNSLNTQTVKRVLWRARFVLKWRKSLVSVCFHRDQKKYKPQINHHLEDRR</sequence>
<gene>
    <name evidence="5" type="primary">rimI</name>
    <name evidence="7" type="ORF">AJO04nite_19050</name>
</gene>
<comment type="similarity">
    <text evidence="1 5">Belongs to the acetyltransferase family. RimI subfamily.</text>
</comment>
<dbReference type="InterPro" id="IPR043690">
    <property type="entry name" value="RimI"/>
</dbReference>
<proteinExistence type="inferred from homology"/>
<feature type="active site" description="Proton acceptor" evidence="5">
    <location>
        <position position="99"/>
    </location>
</feature>
<dbReference type="Gene3D" id="3.40.630.30">
    <property type="match status" value="1"/>
</dbReference>
<dbReference type="EMBL" id="BJUJ01000051">
    <property type="protein sequence ID" value="GEK44647.1"/>
    <property type="molecule type" value="Genomic_DNA"/>
</dbReference>
<evidence type="ECO:0000259" key="6">
    <source>
        <dbReference type="PROSITE" id="PS51186"/>
    </source>
</evidence>
<dbReference type="GO" id="GO:0008999">
    <property type="term" value="F:protein-N-terminal-alanine acetyltransferase activity"/>
    <property type="evidence" value="ECO:0007669"/>
    <property type="project" value="UniProtKB-UniRule"/>
</dbReference>
<dbReference type="GO" id="GO:0005737">
    <property type="term" value="C:cytoplasm"/>
    <property type="evidence" value="ECO:0007669"/>
    <property type="project" value="UniProtKB-SubCell"/>
</dbReference>
<evidence type="ECO:0000313" key="7">
    <source>
        <dbReference type="EMBL" id="GEK44647.1"/>
    </source>
</evidence>
<protein>
    <recommendedName>
        <fullName evidence="5">[Ribosomal protein bS18]-alanine N-acetyltransferase</fullName>
        <ecNumber evidence="5">2.3.1.266</ecNumber>
    </recommendedName>
</protein>
<dbReference type="SUPFAM" id="SSF55729">
    <property type="entry name" value="Acyl-CoA N-acyltransferases (Nat)"/>
    <property type="match status" value="1"/>
</dbReference>
<dbReference type="Pfam" id="PF00583">
    <property type="entry name" value="Acetyltransf_1"/>
    <property type="match status" value="1"/>
</dbReference>
<dbReference type="EC" id="2.3.1.266" evidence="5"/>
<evidence type="ECO:0000256" key="3">
    <source>
        <dbReference type="ARBA" id="ARBA00022679"/>
    </source>
</evidence>
<evidence type="ECO:0000256" key="4">
    <source>
        <dbReference type="ARBA" id="ARBA00023315"/>
    </source>
</evidence>